<dbReference type="Gene3D" id="3.30.40.10">
    <property type="entry name" value="Zinc/RING finger domain, C3HC4 (zinc finger)"/>
    <property type="match status" value="1"/>
</dbReference>
<keyword evidence="3" id="KW-0862">Zinc</keyword>
<dbReference type="SMART" id="SM00184">
    <property type="entry name" value="RING"/>
    <property type="match status" value="6"/>
</dbReference>
<dbReference type="OrthoDB" id="307411at2759"/>
<keyword evidence="2 4" id="KW-0863">Zinc-finger</keyword>
<dbReference type="PANTHER" id="PTHR46007:SF12">
    <property type="entry name" value="C2H2-TYPE DOMAIN-CONTAINING PROTEIN-RELATED"/>
    <property type="match status" value="1"/>
</dbReference>
<dbReference type="KEGG" id="tet:TTHERM_00655730"/>
<sequence>MSGQPMNNDVFIATLQKCQNLSEESKRYIQTKYSHFREFEWQLGGILIGIIEQSIYAQKVDILNFVEQLRRNQMNNKVVTRSVSQSAQQQFFFYVKDIIDKSDLNMLNQKIKDASFQKICEQILIEQINQNQKLKQYSQLSQQQLTNNSQNYIQPEVIQYLTEILQSKIVLIKYNTSLKQFYYQQFKSVKRDTDITIYSLPKSLIVCIRNKTQVNNMEGIGDGFINVTDMKVRQQSSQQANYNSNTSSINRTIISLQDNKRESSFQPSQQFENMKLCDKCKKALDIILLFKNQQCKQGHYYCFNCLSQKNNQKFCLQNTCNSQMAPELVNQFLQNYSKQLLLYKKQQELKQQQQQQQQQQQLQQQQYQQQQQQQQEVKQKDQVQNQPIIKCVKCNNQVNKDTFYYGNCAHPLCFDCIQKKYLESLKYTYQYALKCDECFQSLDINMIKDFIQSKQESSQKKCLECNKIQPVESLFLTQCRHLFCYDCIYQQYNSYKQGNTSIKCKLCYTIIQIESIVNFLNQNKNRYSESPSKQNKGNNPNKDQLSQSINFQDNQQNSQRILPGQQASPLKSCVKCSKLNTLSSMFITPCNHGYCIQCLCELQSIYKKDFKCIGQYCSNLIPIQSISHFIINQSKNKQENPQNNYQLPISQSIDSNKYNQNISDVPKCLMCRSKFKKNELFYVKSCQHSFCYKCLCTKQFESDQIRCFETGCKSIINVDEIEEFHFQHQMMSSQHLQGKNEQKFEVVCSYCKKQDIISSTQKPDYFKCSSCQKVTCLVHQGQVPQCRCYCEKCGNQCKICENTIMCPKCNYSYCMNCKQTEVGNKICQCVCGYCGTQLKVSKQLCKCIENVCSICLNSFENVQLNSFDDSLLRKNQCIHFYCNICYYKKVTFETQNKQFGNLKFQCLFC</sequence>
<dbReference type="PROSITE" id="PS00518">
    <property type="entry name" value="ZF_RING_1"/>
    <property type="match status" value="5"/>
</dbReference>
<dbReference type="GeneID" id="7823651"/>
<dbReference type="STRING" id="312017.Q22GX9"/>
<dbReference type="AlphaFoldDB" id="Q22GX9"/>
<evidence type="ECO:0000256" key="1">
    <source>
        <dbReference type="ARBA" id="ARBA00022723"/>
    </source>
</evidence>
<evidence type="ECO:0000256" key="5">
    <source>
        <dbReference type="SAM" id="Coils"/>
    </source>
</evidence>
<dbReference type="HOGENOM" id="CLU_323026_0_0_1"/>
<dbReference type="InterPro" id="IPR001841">
    <property type="entry name" value="Znf_RING"/>
</dbReference>
<protein>
    <recommendedName>
        <fullName evidence="7">RING-type domain-containing protein</fullName>
    </recommendedName>
</protein>
<dbReference type="GO" id="GO:0008270">
    <property type="term" value="F:zinc ion binding"/>
    <property type="evidence" value="ECO:0007669"/>
    <property type="project" value="UniProtKB-KW"/>
</dbReference>
<dbReference type="PANTHER" id="PTHR46007">
    <property type="entry name" value="MEDIATOR OF RNA POLYMERASE II TRANSCRIPTION SUBUNIT 12"/>
    <property type="match status" value="1"/>
</dbReference>
<proteinExistence type="predicted"/>
<organism evidence="8 9">
    <name type="scientific">Tetrahymena thermophila (strain SB210)</name>
    <dbReference type="NCBI Taxonomy" id="312017"/>
    <lineage>
        <taxon>Eukaryota</taxon>
        <taxon>Sar</taxon>
        <taxon>Alveolata</taxon>
        <taxon>Ciliophora</taxon>
        <taxon>Intramacronucleata</taxon>
        <taxon>Oligohymenophorea</taxon>
        <taxon>Hymenostomatida</taxon>
        <taxon>Tetrahymenina</taxon>
        <taxon>Tetrahymenidae</taxon>
        <taxon>Tetrahymena</taxon>
    </lineage>
</organism>
<feature type="domain" description="RING-type" evidence="7">
    <location>
        <begin position="668"/>
        <end position="707"/>
    </location>
</feature>
<keyword evidence="9" id="KW-1185">Reference proteome</keyword>
<accession>Q22GX9</accession>
<feature type="region of interest" description="Disordered" evidence="6">
    <location>
        <begin position="527"/>
        <end position="546"/>
    </location>
</feature>
<name>Q22GX9_TETTS</name>
<dbReference type="InterPro" id="IPR051647">
    <property type="entry name" value="Mediator_comp_sub12"/>
</dbReference>
<evidence type="ECO:0000256" key="4">
    <source>
        <dbReference type="PROSITE-ProRule" id="PRU00175"/>
    </source>
</evidence>
<dbReference type="GO" id="GO:0016592">
    <property type="term" value="C:mediator complex"/>
    <property type="evidence" value="ECO:0007669"/>
    <property type="project" value="TreeGrafter"/>
</dbReference>
<evidence type="ECO:0000313" key="8">
    <source>
        <dbReference type="EMBL" id="EAR84545.3"/>
    </source>
</evidence>
<feature type="domain" description="RING-type" evidence="7">
    <location>
        <begin position="462"/>
        <end position="507"/>
    </location>
</feature>
<evidence type="ECO:0000256" key="3">
    <source>
        <dbReference type="ARBA" id="ARBA00022833"/>
    </source>
</evidence>
<dbReference type="EMBL" id="GG662502">
    <property type="protein sequence ID" value="EAR84545.3"/>
    <property type="molecule type" value="Genomic_DNA"/>
</dbReference>
<dbReference type="GO" id="GO:0045944">
    <property type="term" value="P:positive regulation of transcription by RNA polymerase II"/>
    <property type="evidence" value="ECO:0007669"/>
    <property type="project" value="TreeGrafter"/>
</dbReference>
<dbReference type="Proteomes" id="UP000009168">
    <property type="component" value="Unassembled WGS sequence"/>
</dbReference>
<dbReference type="InterPro" id="IPR017907">
    <property type="entry name" value="Znf_RING_CS"/>
</dbReference>
<dbReference type="PROSITE" id="PS50089">
    <property type="entry name" value="ZF_RING_2"/>
    <property type="match status" value="2"/>
</dbReference>
<evidence type="ECO:0000256" key="6">
    <source>
        <dbReference type="SAM" id="MobiDB-lite"/>
    </source>
</evidence>
<dbReference type="InParanoid" id="Q22GX9"/>
<evidence type="ECO:0000256" key="2">
    <source>
        <dbReference type="ARBA" id="ARBA00022771"/>
    </source>
</evidence>
<keyword evidence="5" id="KW-0175">Coiled coil</keyword>
<gene>
    <name evidence="8" type="ORF">TTHERM_00655730</name>
</gene>
<dbReference type="RefSeq" id="XP_001032208.3">
    <property type="nucleotide sequence ID" value="XM_001032208.3"/>
</dbReference>
<keyword evidence="1" id="KW-0479">Metal-binding</keyword>
<feature type="coiled-coil region" evidence="5">
    <location>
        <begin position="342"/>
        <end position="380"/>
    </location>
</feature>
<evidence type="ECO:0000313" key="9">
    <source>
        <dbReference type="Proteomes" id="UP000009168"/>
    </source>
</evidence>
<dbReference type="InterPro" id="IPR013083">
    <property type="entry name" value="Znf_RING/FYVE/PHD"/>
</dbReference>
<dbReference type="SUPFAM" id="SSF57850">
    <property type="entry name" value="RING/U-box"/>
    <property type="match status" value="2"/>
</dbReference>
<reference evidence="9" key="1">
    <citation type="journal article" date="2006" name="PLoS Biol.">
        <title>Macronuclear genome sequence of the ciliate Tetrahymena thermophila, a model eukaryote.</title>
        <authorList>
            <person name="Eisen J.A."/>
            <person name="Coyne R.S."/>
            <person name="Wu M."/>
            <person name="Wu D."/>
            <person name="Thiagarajan M."/>
            <person name="Wortman J.R."/>
            <person name="Badger J.H."/>
            <person name="Ren Q."/>
            <person name="Amedeo P."/>
            <person name="Jones K.M."/>
            <person name="Tallon L.J."/>
            <person name="Delcher A.L."/>
            <person name="Salzberg S.L."/>
            <person name="Silva J.C."/>
            <person name="Haas B.J."/>
            <person name="Majoros W.H."/>
            <person name="Farzad M."/>
            <person name="Carlton J.M."/>
            <person name="Smith R.K. Jr."/>
            <person name="Garg J."/>
            <person name="Pearlman R.E."/>
            <person name="Karrer K.M."/>
            <person name="Sun L."/>
            <person name="Manning G."/>
            <person name="Elde N.C."/>
            <person name="Turkewitz A.P."/>
            <person name="Asai D.J."/>
            <person name="Wilkes D.E."/>
            <person name="Wang Y."/>
            <person name="Cai H."/>
            <person name="Collins K."/>
            <person name="Stewart B.A."/>
            <person name="Lee S.R."/>
            <person name="Wilamowska K."/>
            <person name="Weinberg Z."/>
            <person name="Ruzzo W.L."/>
            <person name="Wloga D."/>
            <person name="Gaertig J."/>
            <person name="Frankel J."/>
            <person name="Tsao C.-C."/>
            <person name="Gorovsky M.A."/>
            <person name="Keeling P.J."/>
            <person name="Waller R.F."/>
            <person name="Patron N.J."/>
            <person name="Cherry J.M."/>
            <person name="Stover N.A."/>
            <person name="Krieger C.J."/>
            <person name="del Toro C."/>
            <person name="Ryder H.F."/>
            <person name="Williamson S.C."/>
            <person name="Barbeau R.A."/>
            <person name="Hamilton E.P."/>
            <person name="Orias E."/>
        </authorList>
    </citation>
    <scope>NUCLEOTIDE SEQUENCE [LARGE SCALE GENOMIC DNA]</scope>
    <source>
        <strain evidence="9">SB210</strain>
    </source>
</reference>
<dbReference type="GO" id="GO:0003713">
    <property type="term" value="F:transcription coactivator activity"/>
    <property type="evidence" value="ECO:0007669"/>
    <property type="project" value="TreeGrafter"/>
</dbReference>
<evidence type="ECO:0000259" key="7">
    <source>
        <dbReference type="PROSITE" id="PS50089"/>
    </source>
</evidence>